<organism evidence="5 6">
    <name type="scientific">Schizosaccharomyces osmophilus</name>
    <dbReference type="NCBI Taxonomy" id="2545709"/>
    <lineage>
        <taxon>Eukaryota</taxon>
        <taxon>Fungi</taxon>
        <taxon>Dikarya</taxon>
        <taxon>Ascomycota</taxon>
        <taxon>Taphrinomycotina</taxon>
        <taxon>Schizosaccharomycetes</taxon>
        <taxon>Schizosaccharomycetales</taxon>
        <taxon>Schizosaccharomycetaceae</taxon>
        <taxon>Schizosaccharomyces</taxon>
    </lineage>
</organism>
<feature type="compositionally biased region" description="Low complexity" evidence="4">
    <location>
        <begin position="507"/>
        <end position="525"/>
    </location>
</feature>
<feature type="compositionally biased region" description="Basic and acidic residues" evidence="4">
    <location>
        <begin position="487"/>
        <end position="498"/>
    </location>
</feature>
<feature type="compositionally biased region" description="Polar residues" evidence="4">
    <location>
        <begin position="423"/>
        <end position="448"/>
    </location>
</feature>
<evidence type="ECO:0000256" key="3">
    <source>
        <dbReference type="ARBA" id="ARBA00023242"/>
    </source>
</evidence>
<feature type="region of interest" description="Disordered" evidence="4">
    <location>
        <begin position="402"/>
        <end position="525"/>
    </location>
</feature>
<dbReference type="PANTHER" id="PTHR23188">
    <property type="entry name" value="RNA POLYMERASE II-ASSOCIATED FACTOR 1 HOMOLOG"/>
    <property type="match status" value="1"/>
</dbReference>
<keyword evidence="6" id="KW-1185">Reference proteome</keyword>
<dbReference type="GO" id="GO:0006368">
    <property type="term" value="P:transcription elongation by RNA polymerase II"/>
    <property type="evidence" value="ECO:0007669"/>
    <property type="project" value="InterPro"/>
</dbReference>
<feature type="compositionally biased region" description="Acidic residues" evidence="4">
    <location>
        <begin position="402"/>
        <end position="418"/>
    </location>
</feature>
<evidence type="ECO:0000256" key="1">
    <source>
        <dbReference type="ARBA" id="ARBA00004123"/>
    </source>
</evidence>
<feature type="compositionally biased region" description="Basic and acidic residues" evidence="4">
    <location>
        <begin position="449"/>
        <end position="458"/>
    </location>
</feature>
<dbReference type="GO" id="GO:0016593">
    <property type="term" value="C:Cdc73/Paf1 complex"/>
    <property type="evidence" value="ECO:0007669"/>
    <property type="project" value="InterPro"/>
</dbReference>
<dbReference type="InterPro" id="IPR007133">
    <property type="entry name" value="RNA_pol_II-assoc_Paf1"/>
</dbReference>
<dbReference type="Proteomes" id="UP001212411">
    <property type="component" value="Chromosome 1"/>
</dbReference>
<dbReference type="GeneID" id="80873876"/>
<sequence length="525" mass="58269">MPSSDIQNKDLLKGSVNSSLYSTTHTSNRRQDYILRVRYHNPLPPPPFPPRLINISNPVKQYALPNFVSNVVQEKKIAIENDAELGMPMDLAAVDGFFEGDTSWMQSDMSGMNLDPADRALLKVAGGSGSSHVEVPFLRRTEYISSEVGRNTSTRGNLRLTASTSKAIAEQRGRSLREIPNQIGAIDQTFSAVKEPLQNLKHPTKPDLKPVGAWNLLPNDSMAGIQHLMLRVSDNLTDRAPTPSTSEEDDVSKRHRVALFMPSSAEGEQYLSYYLPSEEAAEKVQQASNDSSSTEGPFLYNLFRNFDATMHVNPSGLEDLCLSLHTDKENPKNSQALYTPVYARSTLKRRHVRAPVNPDTIDGIELRLRKINKEEGVQLKRARYDSFAMGDEEALVKEEQEIAEEQVGEENELNEIEEQQQGSNIQSESVENVQPLSTEESGQVPTHNEQNEEGKESEDQGEQNRQSEIVNDKNNKSSSDESENIIEGDHQSQQEEPKLNPAEEVETNAPTANSPSPASGSSSNS</sequence>
<feature type="compositionally biased region" description="Basic and acidic residues" evidence="4">
    <location>
        <begin position="470"/>
        <end position="479"/>
    </location>
</feature>
<evidence type="ECO:0000256" key="4">
    <source>
        <dbReference type="SAM" id="MobiDB-lite"/>
    </source>
</evidence>
<dbReference type="KEGG" id="som:SOMG_00393"/>
<name>A0AAE9W9L5_9SCHI</name>
<dbReference type="GO" id="GO:0000993">
    <property type="term" value="F:RNA polymerase II complex binding"/>
    <property type="evidence" value="ECO:0007669"/>
    <property type="project" value="TreeGrafter"/>
</dbReference>
<gene>
    <name evidence="5" type="primary">paf1</name>
    <name evidence="5" type="ORF">SOMG_00393</name>
</gene>
<keyword evidence="3" id="KW-0539">Nucleus</keyword>
<reference evidence="5 6" key="1">
    <citation type="journal article" date="2023" name="G3 (Bethesda)">
        <title>A high-quality reference genome for the fission yeast Schizosaccharomyces osmophilus.</title>
        <authorList>
            <person name="Jia G.S."/>
            <person name="Zhang W.C."/>
            <person name="Liang Y."/>
            <person name="Liu X.H."/>
            <person name="Rhind N."/>
            <person name="Pidoux A."/>
            <person name="Brysch-Herzberg M."/>
            <person name="Du L.L."/>
        </authorList>
    </citation>
    <scope>NUCLEOTIDE SEQUENCE [LARGE SCALE GENOMIC DNA]</scope>
    <source>
        <strain evidence="5 6">CBS 15793</strain>
    </source>
</reference>
<dbReference type="AlphaFoldDB" id="A0AAE9W9L5"/>
<evidence type="ECO:0000313" key="6">
    <source>
        <dbReference type="Proteomes" id="UP001212411"/>
    </source>
</evidence>
<evidence type="ECO:0000313" key="5">
    <source>
        <dbReference type="EMBL" id="WBW72262.1"/>
    </source>
</evidence>
<dbReference type="Pfam" id="PF03985">
    <property type="entry name" value="Paf1"/>
    <property type="match status" value="1"/>
</dbReference>
<dbReference type="EMBL" id="CP115611">
    <property type="protein sequence ID" value="WBW72262.1"/>
    <property type="molecule type" value="Genomic_DNA"/>
</dbReference>
<evidence type="ECO:0000256" key="2">
    <source>
        <dbReference type="ARBA" id="ARBA00007560"/>
    </source>
</evidence>
<proteinExistence type="inferred from homology"/>
<comment type="subcellular location">
    <subcellularLocation>
        <location evidence="1">Nucleus</location>
    </subcellularLocation>
</comment>
<dbReference type="RefSeq" id="XP_056036505.1">
    <property type="nucleotide sequence ID" value="XM_056179187.1"/>
</dbReference>
<protein>
    <submittedName>
        <fullName evidence="5">RNA polymerase II associated Paf1 complex</fullName>
    </submittedName>
</protein>
<dbReference type="GO" id="GO:0003682">
    <property type="term" value="F:chromatin binding"/>
    <property type="evidence" value="ECO:0007669"/>
    <property type="project" value="TreeGrafter"/>
</dbReference>
<accession>A0AAE9W9L5</accession>
<comment type="similarity">
    <text evidence="2">Belongs to the PAF1 family.</text>
</comment>
<dbReference type="PANTHER" id="PTHR23188:SF12">
    <property type="entry name" value="RNA POLYMERASE II-ASSOCIATED FACTOR 1 HOMOLOG"/>
    <property type="match status" value="1"/>
</dbReference>